<accession>A0A179B7S6</accession>
<dbReference type="EMBL" id="LVXZ01000282">
    <property type="protein sequence ID" value="OAP87313.1"/>
    <property type="molecule type" value="Genomic_DNA"/>
</dbReference>
<dbReference type="Proteomes" id="UP000078302">
    <property type="component" value="Unassembled WGS sequence"/>
</dbReference>
<gene>
    <name evidence="2" type="ORF">A4H96_14810</name>
</gene>
<evidence type="ECO:0000313" key="3">
    <source>
        <dbReference type="Proteomes" id="UP000078302"/>
    </source>
</evidence>
<dbReference type="Pfam" id="PF16289">
    <property type="entry name" value="PIN_12"/>
    <property type="match status" value="1"/>
</dbReference>
<dbReference type="OrthoDB" id="569642at2"/>
<protein>
    <recommendedName>
        <fullName evidence="1">DUF4935 domain-containing protein</fullName>
    </recommendedName>
</protein>
<evidence type="ECO:0000259" key="1">
    <source>
        <dbReference type="Pfam" id="PF16289"/>
    </source>
</evidence>
<reference evidence="2 3" key="1">
    <citation type="submission" date="2016-04" db="EMBL/GenBank/DDBJ databases">
        <title>Acidithiobacillus ferrooxidans genome sequencing and assembly.</title>
        <authorList>
            <person name="Zhou Z."/>
        </authorList>
    </citation>
    <scope>NUCLEOTIDE SEQUENCE [LARGE SCALE GENOMIC DNA]</scope>
    <source>
        <strain evidence="2 3">BY0502</strain>
    </source>
</reference>
<evidence type="ECO:0000313" key="2">
    <source>
        <dbReference type="EMBL" id="OAP87313.1"/>
    </source>
</evidence>
<name>A0A179B7S6_ACIFR</name>
<organism evidence="2 3">
    <name type="scientific">Acidithiobacillus ferrooxidans</name>
    <name type="common">Thiobacillus ferrooxidans</name>
    <dbReference type="NCBI Taxonomy" id="920"/>
    <lineage>
        <taxon>Bacteria</taxon>
        <taxon>Pseudomonadati</taxon>
        <taxon>Pseudomonadota</taxon>
        <taxon>Acidithiobacillia</taxon>
        <taxon>Acidithiobacillales</taxon>
        <taxon>Acidithiobacillaceae</taxon>
        <taxon>Acidithiobacillus</taxon>
    </lineage>
</organism>
<dbReference type="RefSeq" id="WP_064220277.1">
    <property type="nucleotide sequence ID" value="NZ_LVXZ01000282.1"/>
</dbReference>
<feature type="domain" description="DUF4935" evidence="1">
    <location>
        <begin position="4"/>
        <end position="184"/>
    </location>
</feature>
<dbReference type="AlphaFoldDB" id="A0A179B7S6"/>
<sequence>MKHIFIDANIFVSFFEIKSDNLSELEKLVGLVKSKAAMLWLPEQTKREFWRNREKSIKKYLQDFEQLNSLGTPPLLVREHRDFDELKNKAEEVGVLRREIAKSIKENIDKQKTNADKIIRKLFDVAIPIDTDNEEIFKSSWQRSLCHLPPGKSDDIGDRLCWVGLLKSLPEKATLHIVSDDSDYKNEGFSDDIRPYLEYEWRSKNGGTVKLWNGSSSD</sequence>
<dbReference type="InterPro" id="IPR032557">
    <property type="entry name" value="DUF4935"/>
</dbReference>
<keyword evidence="3" id="KW-1185">Reference proteome</keyword>
<comment type="caution">
    <text evidence="2">The sequence shown here is derived from an EMBL/GenBank/DDBJ whole genome shotgun (WGS) entry which is preliminary data.</text>
</comment>
<proteinExistence type="predicted"/>